<dbReference type="InterPro" id="IPR050706">
    <property type="entry name" value="Cyclic-di-GMP_PDE-like"/>
</dbReference>
<organism evidence="5 6">
    <name type="scientific">Carboxydichorda subterranea</name>
    <dbReference type="NCBI Taxonomy" id="3109565"/>
    <lineage>
        <taxon>Bacteria</taxon>
        <taxon>Bacillati</taxon>
        <taxon>Bacillota</taxon>
        <taxon>Limnochordia</taxon>
        <taxon>Limnochordales</taxon>
        <taxon>Geochordaceae</taxon>
        <taxon>Carboxydichorda</taxon>
    </lineage>
</organism>
<dbReference type="SUPFAM" id="SSF141868">
    <property type="entry name" value="EAL domain-like"/>
    <property type="match status" value="1"/>
</dbReference>
<dbReference type="InterPro" id="IPR043128">
    <property type="entry name" value="Rev_trsase/Diguanyl_cyclase"/>
</dbReference>
<dbReference type="Proteomes" id="UP001332192">
    <property type="component" value="Chromosome"/>
</dbReference>
<dbReference type="SMART" id="SM00267">
    <property type="entry name" value="GGDEF"/>
    <property type="match status" value="1"/>
</dbReference>
<feature type="domain" description="GGDEF" evidence="4">
    <location>
        <begin position="293"/>
        <end position="425"/>
    </location>
</feature>
<evidence type="ECO:0000313" key="6">
    <source>
        <dbReference type="Proteomes" id="UP001332192"/>
    </source>
</evidence>
<dbReference type="PANTHER" id="PTHR33121:SF79">
    <property type="entry name" value="CYCLIC DI-GMP PHOSPHODIESTERASE PDED-RELATED"/>
    <property type="match status" value="1"/>
</dbReference>
<accession>A0ABZ1BXR3</accession>
<dbReference type="InterPro" id="IPR000160">
    <property type="entry name" value="GGDEF_dom"/>
</dbReference>
<dbReference type="InterPro" id="IPR003018">
    <property type="entry name" value="GAF"/>
</dbReference>
<gene>
    <name evidence="5" type="ORF">U7230_12385</name>
</gene>
<dbReference type="InterPro" id="IPR035919">
    <property type="entry name" value="EAL_sf"/>
</dbReference>
<sequence length="705" mass="77333">MIQPSRRALRPVATYVATALVWILVSDWVLTRLLHGTPSLGLVSVVKGWGFVAVTAVLLYGVIGRDYRLLYRAEQQARATNRTLRALSSVHRLVTQRQDAHQLLQEACQTILKDPSCSAAWIGVAGESGDSLTLVAWAGPAGLPAPPVPNPDPTGPAWRALHTRKAHTMTLAGTGDEDPWRRHLLQAGVTHAAAFPLKEQGRLYGVLTVYTGDSELFTGERYRILSEIADALALGLRLLSAERSLAESERLLALQMARLEAITGRDPLTGLCNRQRFERLLAEEVDRSRGAGRPFAVVVFDLERFGEINARLGHDAADRLLAEIGLRLQEAFRPTERIGRVGGDAFAVILPGVTAREGRSVAEQLVHDVPRWARTAAGEQVPVRITAAVVAYPEHGRSHAELEAAMDSALLQSRNASDGIAVFDQTSHSLRLHSFGQGDMLRRALKDGRLRPAFQPVVDLGTGEVYGYELLARVVLGERLVTASEFIREAEEYGLLGEVDERILEWVADGWKLPAFQGKRLFINLSPDLVSRPAYRERVIRLLEGQPELARMTVWELTERHSLEDDEATARFFANLKLLGAQLALDDFGSGYSSLGYFRRLAVDYVKIDGSLVRGVAHSVLDERLVAAIRRVAGELGAHTVAEAVETEEVARAVRAMGVRFGQGYYLGKPVLLEQLPGVQSPHTLSTRSSSGPAEPRPSRLDVPT</sequence>
<feature type="region of interest" description="Disordered" evidence="1">
    <location>
        <begin position="680"/>
        <end position="705"/>
    </location>
</feature>
<keyword evidence="2" id="KW-0812">Transmembrane</keyword>
<feature type="transmembrane region" description="Helical" evidence="2">
    <location>
        <begin position="12"/>
        <end position="30"/>
    </location>
</feature>
<protein>
    <submittedName>
        <fullName evidence="5">GGDEF domain-containing protein</fullName>
    </submittedName>
</protein>
<dbReference type="SUPFAM" id="SSF55781">
    <property type="entry name" value="GAF domain-like"/>
    <property type="match status" value="1"/>
</dbReference>
<evidence type="ECO:0000259" key="3">
    <source>
        <dbReference type="PROSITE" id="PS50883"/>
    </source>
</evidence>
<keyword evidence="2" id="KW-0472">Membrane</keyword>
<evidence type="ECO:0000256" key="2">
    <source>
        <dbReference type="SAM" id="Phobius"/>
    </source>
</evidence>
<feature type="compositionally biased region" description="Polar residues" evidence="1">
    <location>
        <begin position="681"/>
        <end position="692"/>
    </location>
</feature>
<dbReference type="RefSeq" id="WP_324716145.1">
    <property type="nucleotide sequence ID" value="NZ_CP141615.1"/>
</dbReference>
<dbReference type="NCBIfam" id="TIGR00254">
    <property type="entry name" value="GGDEF"/>
    <property type="match status" value="1"/>
</dbReference>
<evidence type="ECO:0000313" key="5">
    <source>
        <dbReference type="EMBL" id="WRP16873.1"/>
    </source>
</evidence>
<dbReference type="SUPFAM" id="SSF55073">
    <property type="entry name" value="Nucleotide cyclase"/>
    <property type="match status" value="1"/>
</dbReference>
<reference evidence="5 6" key="1">
    <citation type="journal article" date="2024" name="Front. Microbiol.">
        <title>Novel thermophilic genera Geochorda gen. nov. and Carboxydochorda gen. nov. from the deep terrestrial subsurface reveal the ecophysiological diversity in the class Limnochordia.</title>
        <authorList>
            <person name="Karnachuk O.V."/>
            <person name="Lukina A.P."/>
            <person name="Avakyan M.R."/>
            <person name="Kadnikov V.V."/>
            <person name="Begmatov S."/>
            <person name="Beletsky A.V."/>
            <person name="Vlasova K.G."/>
            <person name="Novikov A.A."/>
            <person name="Shcherbakova V.A."/>
            <person name="Mardanov A.V."/>
            <person name="Ravin N.V."/>
        </authorList>
    </citation>
    <scope>NUCLEOTIDE SEQUENCE [LARGE SCALE GENOMIC DNA]</scope>
    <source>
        <strain evidence="5 6">L945</strain>
    </source>
</reference>
<dbReference type="EMBL" id="CP141615">
    <property type="protein sequence ID" value="WRP16873.1"/>
    <property type="molecule type" value="Genomic_DNA"/>
</dbReference>
<keyword evidence="2" id="KW-1133">Transmembrane helix</keyword>
<dbReference type="Pfam" id="PF13185">
    <property type="entry name" value="GAF_2"/>
    <property type="match status" value="1"/>
</dbReference>
<dbReference type="InterPro" id="IPR029787">
    <property type="entry name" value="Nucleotide_cyclase"/>
</dbReference>
<dbReference type="SMART" id="SM00052">
    <property type="entry name" value="EAL"/>
    <property type="match status" value="1"/>
</dbReference>
<dbReference type="Gene3D" id="3.30.70.270">
    <property type="match status" value="1"/>
</dbReference>
<dbReference type="SMART" id="SM00065">
    <property type="entry name" value="GAF"/>
    <property type="match status" value="1"/>
</dbReference>
<dbReference type="CDD" id="cd01949">
    <property type="entry name" value="GGDEF"/>
    <property type="match status" value="1"/>
</dbReference>
<dbReference type="Pfam" id="PF00990">
    <property type="entry name" value="GGDEF"/>
    <property type="match status" value="1"/>
</dbReference>
<evidence type="ECO:0000256" key="1">
    <source>
        <dbReference type="SAM" id="MobiDB-lite"/>
    </source>
</evidence>
<dbReference type="PROSITE" id="PS50887">
    <property type="entry name" value="GGDEF"/>
    <property type="match status" value="1"/>
</dbReference>
<name>A0ABZ1BXR3_9FIRM</name>
<proteinExistence type="predicted"/>
<feature type="transmembrane region" description="Helical" evidence="2">
    <location>
        <begin position="42"/>
        <end position="63"/>
    </location>
</feature>
<keyword evidence="6" id="KW-1185">Reference proteome</keyword>
<dbReference type="PROSITE" id="PS50883">
    <property type="entry name" value="EAL"/>
    <property type="match status" value="1"/>
</dbReference>
<dbReference type="InterPro" id="IPR001633">
    <property type="entry name" value="EAL_dom"/>
</dbReference>
<dbReference type="InterPro" id="IPR029016">
    <property type="entry name" value="GAF-like_dom_sf"/>
</dbReference>
<feature type="domain" description="EAL" evidence="3">
    <location>
        <begin position="434"/>
        <end position="684"/>
    </location>
</feature>
<dbReference type="PANTHER" id="PTHR33121">
    <property type="entry name" value="CYCLIC DI-GMP PHOSPHODIESTERASE PDEF"/>
    <property type="match status" value="1"/>
</dbReference>
<dbReference type="Gene3D" id="3.30.450.40">
    <property type="match status" value="1"/>
</dbReference>
<evidence type="ECO:0000259" key="4">
    <source>
        <dbReference type="PROSITE" id="PS50887"/>
    </source>
</evidence>
<dbReference type="Gene3D" id="3.20.20.450">
    <property type="entry name" value="EAL domain"/>
    <property type="match status" value="1"/>
</dbReference>
<dbReference type="CDD" id="cd01948">
    <property type="entry name" value="EAL"/>
    <property type="match status" value="1"/>
</dbReference>
<dbReference type="Pfam" id="PF00563">
    <property type="entry name" value="EAL"/>
    <property type="match status" value="1"/>
</dbReference>